<dbReference type="EMBL" id="JAXLQG010000018">
    <property type="protein sequence ID" value="KAK5530979.1"/>
    <property type="molecule type" value="Genomic_DNA"/>
</dbReference>
<protein>
    <submittedName>
        <fullName evidence="2">Uncharacterized protein</fullName>
    </submittedName>
</protein>
<accession>A0AAV9PXA4</accession>
<reference evidence="2 3" key="1">
    <citation type="submission" date="2023-06" db="EMBL/GenBank/DDBJ databases">
        <title>Black Yeasts Isolated from many extreme environments.</title>
        <authorList>
            <person name="Coleine C."/>
            <person name="Stajich J.E."/>
            <person name="Selbmann L."/>
        </authorList>
    </citation>
    <scope>NUCLEOTIDE SEQUENCE [LARGE SCALE GENOMIC DNA]</scope>
    <source>
        <strain evidence="2 3">CCFEE 5887</strain>
    </source>
</reference>
<name>A0AAV9PXA4_9PEZI</name>
<gene>
    <name evidence="2" type="ORF">LTR25_008836</name>
</gene>
<evidence type="ECO:0000313" key="3">
    <source>
        <dbReference type="Proteomes" id="UP001345827"/>
    </source>
</evidence>
<evidence type="ECO:0000313" key="2">
    <source>
        <dbReference type="EMBL" id="KAK5530979.1"/>
    </source>
</evidence>
<feature type="region of interest" description="Disordered" evidence="1">
    <location>
        <begin position="133"/>
        <end position="289"/>
    </location>
</feature>
<dbReference type="Pfam" id="PF10013">
    <property type="entry name" value="DUF2256"/>
    <property type="match status" value="1"/>
</dbReference>
<evidence type="ECO:0000256" key="1">
    <source>
        <dbReference type="SAM" id="MobiDB-lite"/>
    </source>
</evidence>
<comment type="caution">
    <text evidence="2">The sequence shown here is derived from an EMBL/GenBank/DDBJ whole genome shotgun (WGS) entry which is preliminary data.</text>
</comment>
<feature type="compositionally biased region" description="Basic and acidic residues" evidence="1">
    <location>
        <begin position="218"/>
        <end position="237"/>
    </location>
</feature>
<dbReference type="AlphaFoldDB" id="A0AAV9PXA4"/>
<proteinExistence type="predicted"/>
<feature type="compositionally biased region" description="Basic and acidic residues" evidence="1">
    <location>
        <begin position="251"/>
        <end position="267"/>
    </location>
</feature>
<dbReference type="Proteomes" id="UP001345827">
    <property type="component" value="Unassembled WGS sequence"/>
</dbReference>
<keyword evidence="3" id="KW-1185">Reference proteome</keyword>
<organism evidence="2 3">
    <name type="scientific">Vermiconidia calcicola</name>
    <dbReference type="NCBI Taxonomy" id="1690605"/>
    <lineage>
        <taxon>Eukaryota</taxon>
        <taxon>Fungi</taxon>
        <taxon>Dikarya</taxon>
        <taxon>Ascomycota</taxon>
        <taxon>Pezizomycotina</taxon>
        <taxon>Dothideomycetes</taxon>
        <taxon>Dothideomycetidae</taxon>
        <taxon>Mycosphaerellales</taxon>
        <taxon>Extremaceae</taxon>
        <taxon>Vermiconidia</taxon>
    </lineage>
</organism>
<sequence>MKVTVWTLYKPRIRLALNRFICTSLPSMSWMDSWSRPGKRSAVPPPFYLTQENAAYCQTCGRAMSSRKIQQAQTKVIKYCSDGCRHHKPGPLDRKIEKTIVALLNAEPGSGIEETAAKSKFVKGDRRNIITMQEVEDLMFRPKSQPERNISPSRPAAETSDVSDLDSDNLPQAPPSEGSVGGLASREGSLEPEPEVHDAEDSLGEESAQSTKQTAAADELKKRQAGQRRADQREMVRRAARRLVVFGNAQEPREDKSQSQGKSEKRSKGSNKTATEQPSVPVRRKGEAVMNGAVVEPSFAKGNWAIRWREET</sequence>
<dbReference type="InterPro" id="IPR017136">
    <property type="entry name" value="UCP037205"/>
</dbReference>